<evidence type="ECO:0000313" key="7">
    <source>
        <dbReference type="Proteomes" id="UP001597151"/>
    </source>
</evidence>
<name>A0ABW3TB66_9RHOB</name>
<comment type="caution">
    <text evidence="6">The sequence shown here is derived from an EMBL/GenBank/DDBJ whole genome shotgun (WGS) entry which is preliminary data.</text>
</comment>
<dbReference type="PANTHER" id="PTHR42978:SF6">
    <property type="entry name" value="QUORUM-QUENCHING LACTONASE YTNP-RELATED"/>
    <property type="match status" value="1"/>
</dbReference>
<dbReference type="SMART" id="SM00849">
    <property type="entry name" value="Lactamase_B"/>
    <property type="match status" value="1"/>
</dbReference>
<feature type="domain" description="Metallo-beta-lactamase" evidence="5">
    <location>
        <begin position="52"/>
        <end position="238"/>
    </location>
</feature>
<dbReference type="InterPro" id="IPR051013">
    <property type="entry name" value="MBL_superfamily_lactonases"/>
</dbReference>
<organism evidence="6 7">
    <name type="scientific">Seohaeicola saemankumensis</name>
    <dbReference type="NCBI Taxonomy" id="481181"/>
    <lineage>
        <taxon>Bacteria</taxon>
        <taxon>Pseudomonadati</taxon>
        <taxon>Pseudomonadota</taxon>
        <taxon>Alphaproteobacteria</taxon>
        <taxon>Rhodobacterales</taxon>
        <taxon>Roseobacteraceae</taxon>
        <taxon>Seohaeicola</taxon>
    </lineage>
</organism>
<comment type="similarity">
    <text evidence="1">Belongs to the metallo-beta-lactamase superfamily.</text>
</comment>
<evidence type="ECO:0000256" key="1">
    <source>
        <dbReference type="ARBA" id="ARBA00007749"/>
    </source>
</evidence>
<sequence>MEGIARFQTDVAEVFCIADGASDFGAQVFPSVDADTLSLRLSAAGDSTIRTAFNAFLIRQGQALTLVDTGYGALAGDKGGALPARLAALGVMPAQIGTLVFTHLHGDHCGGALAGDTPAYPAARVLMHAAERAHWQDRDGPAARVILACAGRIETVSGGDAVAPGISVWDLPGHTPGHIGLRVGARLVIVGDIFHSAALQLPAPDTATIYDTDPETATRTRKAALAEIAARDLVFTGGHAVDPLKFARLRVDGDGYRAIAA</sequence>
<keyword evidence="4" id="KW-0862">Zinc</keyword>
<protein>
    <submittedName>
        <fullName evidence="6">MBL fold metallo-hydrolase</fullName>
    </submittedName>
</protein>
<evidence type="ECO:0000256" key="4">
    <source>
        <dbReference type="ARBA" id="ARBA00022833"/>
    </source>
</evidence>
<dbReference type="EMBL" id="JBHTKR010000001">
    <property type="protein sequence ID" value="MFD1193772.1"/>
    <property type="molecule type" value="Genomic_DNA"/>
</dbReference>
<evidence type="ECO:0000259" key="5">
    <source>
        <dbReference type="SMART" id="SM00849"/>
    </source>
</evidence>
<dbReference type="RefSeq" id="WP_380789070.1">
    <property type="nucleotide sequence ID" value="NZ_JBHTKR010000001.1"/>
</dbReference>
<evidence type="ECO:0000313" key="6">
    <source>
        <dbReference type="EMBL" id="MFD1193772.1"/>
    </source>
</evidence>
<gene>
    <name evidence="6" type="ORF">ACFQ3C_03700</name>
</gene>
<dbReference type="InterPro" id="IPR001279">
    <property type="entry name" value="Metallo-B-lactamas"/>
</dbReference>
<dbReference type="Proteomes" id="UP001597151">
    <property type="component" value="Unassembled WGS sequence"/>
</dbReference>
<keyword evidence="3" id="KW-0378">Hydrolase</keyword>
<keyword evidence="7" id="KW-1185">Reference proteome</keyword>
<dbReference type="Gene3D" id="3.60.15.10">
    <property type="entry name" value="Ribonuclease Z/Hydroxyacylglutathione hydrolase-like"/>
    <property type="match status" value="1"/>
</dbReference>
<dbReference type="CDD" id="cd07720">
    <property type="entry name" value="OPHC2-like_MBL-fold"/>
    <property type="match status" value="1"/>
</dbReference>
<evidence type="ECO:0000256" key="3">
    <source>
        <dbReference type="ARBA" id="ARBA00022801"/>
    </source>
</evidence>
<dbReference type="SUPFAM" id="SSF56281">
    <property type="entry name" value="Metallo-hydrolase/oxidoreductase"/>
    <property type="match status" value="1"/>
</dbReference>
<keyword evidence="2" id="KW-0479">Metal-binding</keyword>
<accession>A0ABW3TB66</accession>
<proteinExistence type="inferred from homology"/>
<evidence type="ECO:0000256" key="2">
    <source>
        <dbReference type="ARBA" id="ARBA00022723"/>
    </source>
</evidence>
<dbReference type="Pfam" id="PF00753">
    <property type="entry name" value="Lactamase_B"/>
    <property type="match status" value="1"/>
</dbReference>
<dbReference type="InterPro" id="IPR036866">
    <property type="entry name" value="RibonucZ/Hydroxyglut_hydro"/>
</dbReference>
<reference evidence="7" key="1">
    <citation type="journal article" date="2019" name="Int. J. Syst. Evol. Microbiol.">
        <title>The Global Catalogue of Microorganisms (GCM) 10K type strain sequencing project: providing services to taxonomists for standard genome sequencing and annotation.</title>
        <authorList>
            <consortium name="The Broad Institute Genomics Platform"/>
            <consortium name="The Broad Institute Genome Sequencing Center for Infectious Disease"/>
            <person name="Wu L."/>
            <person name="Ma J."/>
        </authorList>
    </citation>
    <scope>NUCLEOTIDE SEQUENCE [LARGE SCALE GENOMIC DNA]</scope>
    <source>
        <strain evidence="7">CCUG 55328</strain>
    </source>
</reference>
<dbReference type="PANTHER" id="PTHR42978">
    <property type="entry name" value="QUORUM-QUENCHING LACTONASE YTNP-RELATED-RELATED"/>
    <property type="match status" value="1"/>
</dbReference>